<evidence type="ECO:0000259" key="1">
    <source>
        <dbReference type="PROSITE" id="PS51186"/>
    </source>
</evidence>
<dbReference type="RefSeq" id="WP_329407402.1">
    <property type="nucleotide sequence ID" value="NZ_CP109441.1"/>
</dbReference>
<protein>
    <submittedName>
        <fullName evidence="2">GNAT family N-acetyltransferase</fullName>
    </submittedName>
</protein>
<dbReference type="InterPro" id="IPR000182">
    <property type="entry name" value="GNAT_dom"/>
</dbReference>
<dbReference type="InterPro" id="IPR016181">
    <property type="entry name" value="Acyl_CoA_acyltransferase"/>
</dbReference>
<gene>
    <name evidence="2" type="ORF">OG563_35680</name>
</gene>
<name>A0ABZ1YMM9_9NOCA</name>
<accession>A0ABZ1YMM9</accession>
<dbReference type="SUPFAM" id="SSF55729">
    <property type="entry name" value="Acyl-CoA N-acyltransferases (Nat)"/>
    <property type="match status" value="1"/>
</dbReference>
<evidence type="ECO:0000313" key="3">
    <source>
        <dbReference type="Proteomes" id="UP001432062"/>
    </source>
</evidence>
<dbReference type="Pfam" id="PF00583">
    <property type="entry name" value="Acetyltransf_1"/>
    <property type="match status" value="1"/>
</dbReference>
<dbReference type="PROSITE" id="PS51186">
    <property type="entry name" value="GNAT"/>
    <property type="match status" value="1"/>
</dbReference>
<sequence length="194" mass="21871">MKPPDTVAFQHLDAARARELRGTVADIYCRSYVDAIASGDPFDSPDQFMHRFDTYTAPTRADVFAMVIAYLDGKPAGQTWGWTLSPNTAWWNSFQPDSTTVDRAAFTAEDGTRTFALSEIMVCANHTGQGFARALHDELLNSRPERRSTLLAEPDNHRAYRAYRNWGWTRVGITKPSWPDAPTFDVLIRDLPTN</sequence>
<dbReference type="EMBL" id="CP109441">
    <property type="protein sequence ID" value="WUV44474.1"/>
    <property type="molecule type" value="Genomic_DNA"/>
</dbReference>
<dbReference type="Gene3D" id="3.40.630.30">
    <property type="match status" value="1"/>
</dbReference>
<keyword evidence="3" id="KW-1185">Reference proteome</keyword>
<proteinExistence type="predicted"/>
<feature type="domain" description="N-acetyltransferase" evidence="1">
    <location>
        <begin position="15"/>
        <end position="192"/>
    </location>
</feature>
<evidence type="ECO:0000313" key="2">
    <source>
        <dbReference type="EMBL" id="WUV44474.1"/>
    </source>
</evidence>
<reference evidence="2" key="1">
    <citation type="submission" date="2022-10" db="EMBL/GenBank/DDBJ databases">
        <title>The complete genomes of actinobacterial strains from the NBC collection.</title>
        <authorList>
            <person name="Joergensen T.S."/>
            <person name="Alvarez Arevalo M."/>
            <person name="Sterndorff E.B."/>
            <person name="Faurdal D."/>
            <person name="Vuksanovic O."/>
            <person name="Mourched A.-S."/>
            <person name="Charusanti P."/>
            <person name="Shaw S."/>
            <person name="Blin K."/>
            <person name="Weber T."/>
        </authorList>
    </citation>
    <scope>NUCLEOTIDE SEQUENCE</scope>
    <source>
        <strain evidence="2">NBC_01482</strain>
    </source>
</reference>
<dbReference type="Proteomes" id="UP001432062">
    <property type="component" value="Chromosome"/>
</dbReference>
<organism evidence="2 3">
    <name type="scientific">Nocardia vinacea</name>
    <dbReference type="NCBI Taxonomy" id="96468"/>
    <lineage>
        <taxon>Bacteria</taxon>
        <taxon>Bacillati</taxon>
        <taxon>Actinomycetota</taxon>
        <taxon>Actinomycetes</taxon>
        <taxon>Mycobacteriales</taxon>
        <taxon>Nocardiaceae</taxon>
        <taxon>Nocardia</taxon>
    </lineage>
</organism>